<sequence length="412" mass="44874">MTTGLDIAFFDIPYHSRLVTTLPIVRALVERGHRVHAFTLEPYRELVAASGARVVLQPPFGYEPPDCTVNLRTIDYSMEAVPALVEMLRALRPALVVYTAKCLWAAIAAELCGLPTAVVHTNALWPRGARVSEAVFAARWPGRSEAEIGRIEARDRAAWARCADRFAVTRTHGDDVLPGIPNCMNLRGDINLVYTSEQLQPRRAEFDASYHFVGPCYDERSADDDPAFTAALAALPRPLVYASLGSMRLYNDRRDIFRAVFEALAEGRYGAVVAVGAADTSALEPPPPHTLVRPYVPQLAVLQRASVFITHAGTNSVFESLLAGVPMLMLPQGADQPIFAEHMEALGLGVWLRAEDCEPAALQGRIEAALADRDMAARVQEAGDGLYRAGGAARAAELLAGFAQETSRPFNR</sequence>
<accession>A0ABY7GWY1</accession>
<dbReference type="Proteomes" id="UP001164459">
    <property type="component" value="Chromosome"/>
</dbReference>
<dbReference type="Pfam" id="PF00201">
    <property type="entry name" value="UDPGT"/>
    <property type="match status" value="1"/>
</dbReference>
<proteinExistence type="predicted"/>
<dbReference type="EMBL" id="CP114040">
    <property type="protein sequence ID" value="WAS91499.1"/>
    <property type="molecule type" value="Genomic_DNA"/>
</dbReference>
<dbReference type="RefSeq" id="WP_269033861.1">
    <property type="nucleotide sequence ID" value="NZ_CP114040.1"/>
</dbReference>
<dbReference type="CDD" id="cd03784">
    <property type="entry name" value="GT1_Gtf-like"/>
    <property type="match status" value="1"/>
</dbReference>
<protein>
    <submittedName>
        <fullName evidence="1">Glycosyltransferase</fullName>
    </submittedName>
</protein>
<gene>
    <name evidence="1" type="ORF">O0S08_35395</name>
</gene>
<evidence type="ECO:0000313" key="1">
    <source>
        <dbReference type="EMBL" id="WAS91499.1"/>
    </source>
</evidence>
<keyword evidence="2" id="KW-1185">Reference proteome</keyword>
<dbReference type="InterPro" id="IPR050426">
    <property type="entry name" value="Glycosyltransferase_28"/>
</dbReference>
<reference evidence="1" key="1">
    <citation type="submission" date="2022-11" db="EMBL/GenBank/DDBJ databases">
        <title>Minimal conservation of predation-associated metabolite biosynthetic gene clusters underscores biosynthetic potential of Myxococcota including descriptions for ten novel species: Archangium lansinium sp. nov., Myxococcus landrumus sp. nov., Nannocystis bai.</title>
        <authorList>
            <person name="Ahearne A."/>
            <person name="Stevens C."/>
            <person name="Dowd S."/>
        </authorList>
    </citation>
    <scope>NUCLEOTIDE SEQUENCE</scope>
    <source>
        <strain evidence="1">Fl3</strain>
    </source>
</reference>
<evidence type="ECO:0000313" key="2">
    <source>
        <dbReference type="Proteomes" id="UP001164459"/>
    </source>
</evidence>
<dbReference type="InterPro" id="IPR002213">
    <property type="entry name" value="UDP_glucos_trans"/>
</dbReference>
<organism evidence="1 2">
    <name type="scientific">Nannocystis punicea</name>
    <dbReference type="NCBI Taxonomy" id="2995304"/>
    <lineage>
        <taxon>Bacteria</taxon>
        <taxon>Pseudomonadati</taxon>
        <taxon>Myxococcota</taxon>
        <taxon>Polyangia</taxon>
        <taxon>Nannocystales</taxon>
        <taxon>Nannocystaceae</taxon>
        <taxon>Nannocystis</taxon>
    </lineage>
</organism>
<dbReference type="Gene3D" id="3.40.50.2000">
    <property type="entry name" value="Glycogen Phosphorylase B"/>
    <property type="match status" value="2"/>
</dbReference>
<dbReference type="SUPFAM" id="SSF53756">
    <property type="entry name" value="UDP-Glycosyltransferase/glycogen phosphorylase"/>
    <property type="match status" value="1"/>
</dbReference>
<name>A0ABY7GWY1_9BACT</name>
<dbReference type="PANTHER" id="PTHR48050:SF13">
    <property type="entry name" value="STEROL 3-BETA-GLUCOSYLTRANSFERASE UGT80A2"/>
    <property type="match status" value="1"/>
</dbReference>
<dbReference type="PANTHER" id="PTHR48050">
    <property type="entry name" value="STEROL 3-BETA-GLUCOSYLTRANSFERASE"/>
    <property type="match status" value="1"/>
</dbReference>